<dbReference type="EMBL" id="BAABLX010000003">
    <property type="protein sequence ID" value="GAA4930957.1"/>
    <property type="molecule type" value="Genomic_DNA"/>
</dbReference>
<name>A0AAV3TXL3_9ALTE</name>
<comment type="caution">
    <text evidence="1">The sequence shown here is derived from an EMBL/GenBank/DDBJ whole genome shotgun (WGS) entry which is preliminary data.</text>
</comment>
<reference evidence="2" key="1">
    <citation type="journal article" date="2019" name="Int. J. Syst. Evol. Microbiol.">
        <title>The Global Catalogue of Microorganisms (GCM) 10K type strain sequencing project: providing services to taxonomists for standard genome sequencing and annotation.</title>
        <authorList>
            <consortium name="The Broad Institute Genomics Platform"/>
            <consortium name="The Broad Institute Genome Sequencing Center for Infectious Disease"/>
            <person name="Wu L."/>
            <person name="Ma J."/>
        </authorList>
    </citation>
    <scope>NUCLEOTIDE SEQUENCE [LARGE SCALE GENOMIC DNA]</scope>
    <source>
        <strain evidence="2">JCM 19134</strain>
    </source>
</reference>
<dbReference type="InterPro" id="IPR016181">
    <property type="entry name" value="Acyl_CoA_acyltransferase"/>
</dbReference>
<protein>
    <submittedName>
        <fullName evidence="1">GNAT family N-acetyltransferase</fullName>
    </submittedName>
</protein>
<dbReference type="SUPFAM" id="SSF55729">
    <property type="entry name" value="Acyl-CoA N-acyltransferases (Nat)"/>
    <property type="match status" value="1"/>
</dbReference>
<dbReference type="RefSeq" id="WP_345416178.1">
    <property type="nucleotide sequence ID" value="NZ_AP031496.1"/>
</dbReference>
<evidence type="ECO:0000313" key="2">
    <source>
        <dbReference type="Proteomes" id="UP001409585"/>
    </source>
</evidence>
<dbReference type="Pfam" id="PF04339">
    <property type="entry name" value="FemAB_like"/>
    <property type="match status" value="1"/>
</dbReference>
<accession>A0AAV3TXL3</accession>
<dbReference type="AlphaFoldDB" id="A0AAV3TXL3"/>
<gene>
    <name evidence="1" type="ORF">GCM10025791_03770</name>
</gene>
<dbReference type="PANTHER" id="PTHR47017:SF1">
    <property type="entry name" value="ACYL-COA"/>
    <property type="match status" value="1"/>
</dbReference>
<proteinExistence type="predicted"/>
<evidence type="ECO:0000313" key="1">
    <source>
        <dbReference type="EMBL" id="GAA4930957.1"/>
    </source>
</evidence>
<dbReference type="PANTHER" id="PTHR47017">
    <property type="entry name" value="ACYL-COA"/>
    <property type="match status" value="1"/>
</dbReference>
<organism evidence="1 2">
    <name type="scientific">Halioxenophilus aromaticivorans</name>
    <dbReference type="NCBI Taxonomy" id="1306992"/>
    <lineage>
        <taxon>Bacteria</taxon>
        <taxon>Pseudomonadati</taxon>
        <taxon>Pseudomonadota</taxon>
        <taxon>Gammaproteobacteria</taxon>
        <taxon>Alteromonadales</taxon>
        <taxon>Alteromonadaceae</taxon>
        <taxon>Halioxenophilus</taxon>
    </lineage>
</organism>
<dbReference type="Proteomes" id="UP001409585">
    <property type="component" value="Unassembled WGS sequence"/>
</dbReference>
<sequence>MHIKTIDSVTTLGCSTWNALVGGGYPFLRYEFLQALEESQATCTDSGWQPCHLVAYIDDQPQALMPLFIKDHSYGEYVFDWSWADAYHRAGFPYYPKLVTATPFTPATGPRLCIASDSSLDEHAVAAQFFAAVQQLAKQTKASSWHCLFPQLEVAQQFNKLGLSLRQACQFHWFNQDFTHFDDFLATFSSRKRKNLRKERQKIGQQGIELRRVEGTDVSAEDWQRFYQFYQLTYLKRSGHDGYLNQQFFELIGRNLGDALMMAQAYAGDEMVAAALFFKSDTHLYGRYWGCLEEFDGLHFEACYYQGIEYAIAQGLQCFDPGAQGEHKIQRGFTPTATWSNHWMAEPRFHTAIEDFTRREQPSIEAYMAEAATLLPFKQEP</sequence>
<keyword evidence="2" id="KW-1185">Reference proteome</keyword>
<dbReference type="InterPro" id="IPR007434">
    <property type="entry name" value="FemAB-like"/>
</dbReference>
<dbReference type="Gene3D" id="3.40.630.30">
    <property type="match status" value="1"/>
</dbReference>